<evidence type="ECO:0000259" key="1">
    <source>
        <dbReference type="Pfam" id="PF00931"/>
    </source>
</evidence>
<accession>A0A9Q1GYF3</accession>
<evidence type="ECO:0000313" key="3">
    <source>
        <dbReference type="Proteomes" id="UP001153076"/>
    </source>
</evidence>
<dbReference type="InterPro" id="IPR027417">
    <property type="entry name" value="P-loop_NTPase"/>
</dbReference>
<keyword evidence="3" id="KW-1185">Reference proteome</keyword>
<dbReference type="Pfam" id="PF00931">
    <property type="entry name" value="NB-ARC"/>
    <property type="match status" value="1"/>
</dbReference>
<dbReference type="SUPFAM" id="SSF52540">
    <property type="entry name" value="P-loop containing nucleoside triphosphate hydrolases"/>
    <property type="match status" value="1"/>
</dbReference>
<evidence type="ECO:0000313" key="2">
    <source>
        <dbReference type="EMBL" id="KAJ8427799.1"/>
    </source>
</evidence>
<dbReference type="GO" id="GO:0043531">
    <property type="term" value="F:ADP binding"/>
    <property type="evidence" value="ECO:0007669"/>
    <property type="project" value="InterPro"/>
</dbReference>
<name>A0A9Q1GYF3_9CARY</name>
<proteinExistence type="predicted"/>
<organism evidence="2 3">
    <name type="scientific">Carnegiea gigantea</name>
    <dbReference type="NCBI Taxonomy" id="171969"/>
    <lineage>
        <taxon>Eukaryota</taxon>
        <taxon>Viridiplantae</taxon>
        <taxon>Streptophyta</taxon>
        <taxon>Embryophyta</taxon>
        <taxon>Tracheophyta</taxon>
        <taxon>Spermatophyta</taxon>
        <taxon>Magnoliopsida</taxon>
        <taxon>eudicotyledons</taxon>
        <taxon>Gunneridae</taxon>
        <taxon>Pentapetalae</taxon>
        <taxon>Caryophyllales</taxon>
        <taxon>Cactineae</taxon>
        <taxon>Cactaceae</taxon>
        <taxon>Cactoideae</taxon>
        <taxon>Echinocereeae</taxon>
        <taxon>Carnegiea</taxon>
    </lineage>
</organism>
<dbReference type="Proteomes" id="UP001153076">
    <property type="component" value="Unassembled WGS sequence"/>
</dbReference>
<dbReference type="EMBL" id="JAKOGI010001092">
    <property type="protein sequence ID" value="KAJ8427799.1"/>
    <property type="molecule type" value="Genomic_DNA"/>
</dbReference>
<dbReference type="AlphaFoldDB" id="A0A9Q1GYF3"/>
<feature type="domain" description="NB-ARC" evidence="1">
    <location>
        <begin position="72"/>
        <end position="149"/>
    </location>
</feature>
<protein>
    <recommendedName>
        <fullName evidence="1">NB-ARC domain-containing protein</fullName>
    </recommendedName>
</protein>
<reference evidence="2" key="1">
    <citation type="submission" date="2022-04" db="EMBL/GenBank/DDBJ databases">
        <title>Carnegiea gigantea Genome sequencing and assembly v2.</title>
        <authorList>
            <person name="Copetti D."/>
            <person name="Sanderson M.J."/>
            <person name="Burquez A."/>
            <person name="Wojciechowski M.F."/>
        </authorList>
    </citation>
    <scope>NUCLEOTIDE SEQUENCE</scope>
    <source>
        <strain evidence="2">SGP5-SGP5p</strain>
        <tissue evidence="2">Aerial part</tissue>
    </source>
</reference>
<sequence>MFPGTVNQTQALILETGSHRISEEIIGRGQDGDSIITGLLIPHPSRVRKHFDQQLWVYATRDFKVKEMLVKIERKKCLLVLDKVRDEDSPLRLKWEELRILLVCARPGSEVLITIWDERVATTMGSIDPYKHGDLRRRDSWLLFQWATVTHRQDLELETGCEIMNSAPKFIGLSTQ</sequence>
<gene>
    <name evidence="2" type="ORF">Cgig2_025817</name>
</gene>
<comment type="caution">
    <text evidence="2">The sequence shown here is derived from an EMBL/GenBank/DDBJ whole genome shotgun (WGS) entry which is preliminary data.</text>
</comment>
<dbReference type="InterPro" id="IPR002182">
    <property type="entry name" value="NB-ARC"/>
</dbReference>